<keyword evidence="3" id="KW-0328">Glycosyltransferase</keyword>
<dbReference type="InterPro" id="IPR050194">
    <property type="entry name" value="Glycosyltransferase_grp1"/>
</dbReference>
<evidence type="ECO:0000313" key="3">
    <source>
        <dbReference type="EMBL" id="BCX82824.1"/>
    </source>
</evidence>
<dbReference type="PANTHER" id="PTHR45947">
    <property type="entry name" value="SULFOQUINOVOSYL TRANSFERASE SQD2"/>
    <property type="match status" value="1"/>
</dbReference>
<gene>
    <name evidence="3" type="ORF">MIT9_P2412</name>
</gene>
<keyword evidence="3" id="KW-0808">Transferase</keyword>
<dbReference type="InterPro" id="IPR001296">
    <property type="entry name" value="Glyco_trans_1"/>
</dbReference>
<dbReference type="Pfam" id="PF00534">
    <property type="entry name" value="Glycos_transf_1"/>
    <property type="match status" value="1"/>
</dbReference>
<proteinExistence type="predicted"/>
<dbReference type="PANTHER" id="PTHR45947:SF3">
    <property type="entry name" value="SULFOQUINOVOSYL TRANSFERASE SQD2"/>
    <property type="match status" value="1"/>
</dbReference>
<dbReference type="AlphaFoldDB" id="A0AAU9C6K3"/>
<keyword evidence="4" id="KW-1185">Reference proteome</keyword>
<feature type="domain" description="Glycosyltransferase subfamily 4-like N-terminal" evidence="2">
    <location>
        <begin position="14"/>
        <end position="181"/>
    </location>
</feature>
<protein>
    <submittedName>
        <fullName evidence="3">1,2-diacylglycerol 3-alpha-glucosyltransferase</fullName>
        <ecNumber evidence="3">2.4.1.337</ecNumber>
    </submittedName>
</protein>
<dbReference type="EC" id="2.4.1.337" evidence="3"/>
<dbReference type="KEGG" id="mcau:MIT9_P2412"/>
<sequence>MNIVMMTNTYLPHVGGVARSVSSFTEEYRRRGHRVLVVAPEFPGTPENEVDVVRVPAIQNFNGSDFAVALPLFADLDEALDAFGPQLIHAHHPYLLGMTAVREARARDLPLVFTHHTRYEYYTHYVLDSPVLKRFVVELATRYANLCDLVFAPSESIARLLRERGVTAPVEVVPTGIRIERFARGDGAGFRRTHGIPEEAFVVGHVGRLAPEKNLGFLAEAVALFLEHHPGARFLVAGRGPSEADIRRACERRGVADRMHRVGVLVGQQLADAYHAMDVFAFSSKSETQGLVLTEAMAAGTPVVALDAPGAREVVEDRVNGRLVTKEDVTEFAAALYWVFALPPERRRQLEEAARRTAARFSLERTADKALSCYERLLAGKRRPHPAAEIEEWEQALRRLRTEWDIVREMMEAAGKAIASGAPLRDETAG</sequence>
<dbReference type="GO" id="GO:0047228">
    <property type="term" value="F:1,2-diacylglycerol 3-glucosyltransferase activity"/>
    <property type="evidence" value="ECO:0007669"/>
    <property type="project" value="UniProtKB-EC"/>
</dbReference>
<accession>A0AAU9C6K3</accession>
<dbReference type="RefSeq" id="WP_317705212.1">
    <property type="nucleotide sequence ID" value="NZ_AP024714.1"/>
</dbReference>
<evidence type="ECO:0000259" key="1">
    <source>
        <dbReference type="Pfam" id="PF00534"/>
    </source>
</evidence>
<reference evidence="4" key="1">
    <citation type="journal article" date="2024" name="Int. J. Syst. Evol. Microbiol.">
        <title>Methylomarinovum tepidoasis sp. nov., a moderately thermophilic methanotroph of the family Methylothermaceae isolated from a deep-sea hydrothermal field.</title>
        <authorList>
            <person name="Hirayama H."/>
            <person name="Takaki Y."/>
            <person name="Abe M."/>
            <person name="Miyazaki M."/>
            <person name="Uematsu K."/>
            <person name="Matsui Y."/>
            <person name="Takai K."/>
        </authorList>
    </citation>
    <scope>NUCLEOTIDE SEQUENCE [LARGE SCALE GENOMIC DNA]</scope>
    <source>
        <strain evidence="4">IT-9</strain>
    </source>
</reference>
<dbReference type="SUPFAM" id="SSF53756">
    <property type="entry name" value="UDP-Glycosyltransferase/glycogen phosphorylase"/>
    <property type="match status" value="1"/>
</dbReference>
<evidence type="ECO:0000259" key="2">
    <source>
        <dbReference type="Pfam" id="PF13439"/>
    </source>
</evidence>
<organism evidence="3 4">
    <name type="scientific">Methylomarinovum caldicuralii</name>
    <dbReference type="NCBI Taxonomy" id="438856"/>
    <lineage>
        <taxon>Bacteria</taxon>
        <taxon>Pseudomonadati</taxon>
        <taxon>Pseudomonadota</taxon>
        <taxon>Gammaproteobacteria</taxon>
        <taxon>Methylococcales</taxon>
        <taxon>Methylothermaceae</taxon>
        <taxon>Methylomarinovum</taxon>
    </lineage>
</organism>
<dbReference type="Proteomes" id="UP001321825">
    <property type="component" value="Chromosome"/>
</dbReference>
<dbReference type="Gene3D" id="3.40.50.2000">
    <property type="entry name" value="Glycogen Phosphorylase B"/>
    <property type="match status" value="2"/>
</dbReference>
<dbReference type="Pfam" id="PF13439">
    <property type="entry name" value="Glyco_transf_4"/>
    <property type="match status" value="1"/>
</dbReference>
<evidence type="ECO:0000313" key="4">
    <source>
        <dbReference type="Proteomes" id="UP001321825"/>
    </source>
</evidence>
<dbReference type="EMBL" id="AP024714">
    <property type="protein sequence ID" value="BCX82824.1"/>
    <property type="molecule type" value="Genomic_DNA"/>
</dbReference>
<name>A0AAU9C6K3_9GAMM</name>
<dbReference type="InterPro" id="IPR028098">
    <property type="entry name" value="Glyco_trans_4-like_N"/>
</dbReference>
<feature type="domain" description="Glycosyl transferase family 1" evidence="1">
    <location>
        <begin position="191"/>
        <end position="356"/>
    </location>
</feature>